<dbReference type="InterPro" id="IPR012341">
    <property type="entry name" value="6hp_glycosidase-like_sf"/>
</dbReference>
<accession>A0A7M2YX25</accession>
<dbReference type="EMBL" id="QQZY01000005">
    <property type="protein sequence ID" value="RDI74018.1"/>
    <property type="molecule type" value="Genomic_DNA"/>
</dbReference>
<reference evidence="1 2" key="1">
    <citation type="submission" date="2018-07" db="EMBL/GenBank/DDBJ databases">
        <title>High-quality-draft genome sequence of Gaiella occulta.</title>
        <authorList>
            <person name="Severino R."/>
            <person name="Froufe H.J.C."/>
            <person name="Rainey F.A."/>
            <person name="Barroso C."/>
            <person name="Albuquerque L."/>
            <person name="Lobo-Da-Cunha A."/>
            <person name="Da Costa M.S."/>
            <person name="Egas C."/>
        </authorList>
    </citation>
    <scope>NUCLEOTIDE SEQUENCE [LARGE SCALE GENOMIC DNA]</scope>
    <source>
        <strain evidence="1 2">F2-233</strain>
    </source>
</reference>
<comment type="caution">
    <text evidence="1">The sequence shown here is derived from an EMBL/GenBank/DDBJ whole genome shotgun (WGS) entry which is preliminary data.</text>
</comment>
<dbReference type="GO" id="GO:0005975">
    <property type="term" value="P:carbohydrate metabolic process"/>
    <property type="evidence" value="ECO:0007669"/>
    <property type="project" value="InterPro"/>
</dbReference>
<dbReference type="Proteomes" id="UP000254134">
    <property type="component" value="Unassembled WGS sequence"/>
</dbReference>
<dbReference type="Gene3D" id="1.50.10.10">
    <property type="match status" value="1"/>
</dbReference>
<proteinExistence type="predicted"/>
<dbReference type="OrthoDB" id="9798687at2"/>
<organism evidence="1 2">
    <name type="scientific">Gaiella occulta</name>
    <dbReference type="NCBI Taxonomy" id="1002870"/>
    <lineage>
        <taxon>Bacteria</taxon>
        <taxon>Bacillati</taxon>
        <taxon>Actinomycetota</taxon>
        <taxon>Thermoleophilia</taxon>
        <taxon>Gaiellales</taxon>
        <taxon>Gaiellaceae</taxon>
        <taxon>Gaiella</taxon>
    </lineage>
</organism>
<dbReference type="RefSeq" id="WP_114796547.1">
    <property type="nucleotide sequence ID" value="NZ_QQZY01000005.1"/>
</dbReference>
<gene>
    <name evidence="1" type="ORF">Gocc_2115</name>
</gene>
<keyword evidence="2" id="KW-1185">Reference proteome</keyword>
<evidence type="ECO:0000313" key="1">
    <source>
        <dbReference type="EMBL" id="RDI74018.1"/>
    </source>
</evidence>
<dbReference type="AlphaFoldDB" id="A0A7M2YX25"/>
<evidence type="ECO:0000313" key="2">
    <source>
        <dbReference type="Proteomes" id="UP000254134"/>
    </source>
</evidence>
<name>A0A7M2YX25_9ACTN</name>
<reference evidence="2" key="2">
    <citation type="journal article" date="2019" name="MicrobiologyOpen">
        <title>High-quality draft genome sequence of Gaiella occulta isolated from a 150 meter deep mineral water borehole and comparison with the genome sequences of other deep-branching lineages of the phylum Actinobacteria.</title>
        <authorList>
            <person name="Severino R."/>
            <person name="Froufe H.J.C."/>
            <person name="Barroso C."/>
            <person name="Albuquerque L."/>
            <person name="Lobo-da-Cunha A."/>
            <person name="da Costa M.S."/>
            <person name="Egas C."/>
        </authorList>
    </citation>
    <scope>NUCLEOTIDE SEQUENCE [LARGE SCALE GENOMIC DNA]</scope>
    <source>
        <strain evidence="2">F2-233</strain>
    </source>
</reference>
<protein>
    <submittedName>
        <fullName evidence="1">Uncharacterized protein</fullName>
    </submittedName>
</protein>
<sequence>MSGRRAAMSGPLVRILTFEGCSSRAGSSTGSRARTALPRISHHVYGDDLTVECPTGSGRLVTLAQVAGELSRRLASLFLPGEDGGRPAHGNDRRYADDPSFSDLVPFYEYFHGDSGRGVGASHQTGWTATVTSFLDVCGPERG</sequence>